<organism evidence="2 3">
    <name type="scientific">Vibrio hepatarius</name>
    <dbReference type="NCBI Taxonomy" id="171383"/>
    <lineage>
        <taxon>Bacteria</taxon>
        <taxon>Pseudomonadati</taxon>
        <taxon>Pseudomonadota</taxon>
        <taxon>Gammaproteobacteria</taxon>
        <taxon>Vibrionales</taxon>
        <taxon>Vibrionaceae</taxon>
        <taxon>Vibrio</taxon>
        <taxon>Vibrio oreintalis group</taxon>
    </lineage>
</organism>
<dbReference type="PATRIC" id="fig|171383.3.peg.3023"/>
<feature type="region of interest" description="Disordered" evidence="1">
    <location>
        <begin position="1"/>
        <end position="38"/>
    </location>
</feature>
<dbReference type="RefSeq" id="WP_053409883.1">
    <property type="nucleotide sequence ID" value="NZ_LHPI01000013.1"/>
</dbReference>
<dbReference type="Proteomes" id="UP000037530">
    <property type="component" value="Unassembled WGS sequence"/>
</dbReference>
<reference evidence="3" key="1">
    <citation type="submission" date="2015-08" db="EMBL/GenBank/DDBJ databases">
        <title>Vibrio galatheae sp. nov., a novel member of the Vibrionaceae family isolated from the Solomon Islands.</title>
        <authorList>
            <person name="Giubergia S."/>
            <person name="Machado H."/>
            <person name="Mateiu R.V."/>
            <person name="Gram L."/>
        </authorList>
    </citation>
    <scope>NUCLEOTIDE SEQUENCE [LARGE SCALE GENOMIC DNA]</scope>
    <source>
        <strain evidence="3">DSM 19134</strain>
    </source>
</reference>
<dbReference type="STRING" id="171383.AKJ31_14765"/>
<protein>
    <submittedName>
        <fullName evidence="2">Uncharacterized protein</fullName>
    </submittedName>
</protein>
<feature type="compositionally biased region" description="Basic residues" evidence="1">
    <location>
        <begin position="18"/>
        <end position="35"/>
    </location>
</feature>
<dbReference type="OrthoDB" id="9945264at2"/>
<evidence type="ECO:0000313" key="3">
    <source>
        <dbReference type="Proteomes" id="UP000037530"/>
    </source>
</evidence>
<proteinExistence type="predicted"/>
<dbReference type="EMBL" id="LHPI01000013">
    <property type="protein sequence ID" value="KOO06956.1"/>
    <property type="molecule type" value="Genomic_DNA"/>
</dbReference>
<gene>
    <name evidence="2" type="ORF">AKJ31_14765</name>
</gene>
<comment type="caution">
    <text evidence="2">The sequence shown here is derived from an EMBL/GenBank/DDBJ whole genome shotgun (WGS) entry which is preliminary data.</text>
</comment>
<evidence type="ECO:0000313" key="2">
    <source>
        <dbReference type="EMBL" id="KOO06956.1"/>
    </source>
</evidence>
<keyword evidence="3" id="KW-1185">Reference proteome</keyword>
<dbReference type="AlphaFoldDB" id="A0A0M0HY06"/>
<name>A0A0M0HY06_9VIBR</name>
<evidence type="ECO:0000256" key="1">
    <source>
        <dbReference type="SAM" id="MobiDB-lite"/>
    </source>
</evidence>
<accession>A0A0M0HY06</accession>
<sequence>MQYDIFGSIETASQPKPRQVKPKAKKSTAPKKRVTAPRAMVEDKDGITMRHANASQSMPDHMLLLCPEYDPATDELLLDWDENTLLELWDGMLHEHLKQLRQTKPGSATREEIVSWQESESFKDLCAAIGYQPDDIRDGVLEALQNYDSAAQTRKVINMLVKLDHKVVDEVNEIGLSPRECNSRRFKDQLADWFLSEFRKCKTSKAKWAKVATLMHCDELRELTSKIGMDMAGVINRIKPKMYFIQNPEDSEFDV</sequence>